<name>A0A0M7AZM2_9HYPH</name>
<evidence type="ECO:0000313" key="5">
    <source>
        <dbReference type="Proteomes" id="UP000049983"/>
    </source>
</evidence>
<dbReference type="PANTHER" id="PTHR43081:SF1">
    <property type="entry name" value="ADENYLATE CYCLASE, TERMINAL-DIFFERENTIATION SPECIFIC"/>
    <property type="match status" value="1"/>
</dbReference>
<dbReference type="SUPFAM" id="SSF158472">
    <property type="entry name" value="HAMP domain-like"/>
    <property type="match status" value="1"/>
</dbReference>
<dbReference type="GeneID" id="97672899"/>
<dbReference type="InterPro" id="IPR029787">
    <property type="entry name" value="Nucleotide_cyclase"/>
</dbReference>
<dbReference type="CDD" id="cd06225">
    <property type="entry name" value="HAMP"/>
    <property type="match status" value="1"/>
</dbReference>
<feature type="coiled-coil region" evidence="1">
    <location>
        <begin position="123"/>
        <end position="150"/>
    </location>
</feature>
<dbReference type="Pfam" id="PF00672">
    <property type="entry name" value="HAMP"/>
    <property type="match status" value="1"/>
</dbReference>
<dbReference type="OrthoDB" id="9789782at2"/>
<dbReference type="RefSeq" id="WP_055120110.1">
    <property type="nucleotide sequence ID" value="NZ_CANMGD010000001.1"/>
</dbReference>
<dbReference type="EC" id="4.6.1.1" evidence="4"/>
<dbReference type="GO" id="GO:0016020">
    <property type="term" value="C:membrane"/>
    <property type="evidence" value="ECO:0007669"/>
    <property type="project" value="InterPro"/>
</dbReference>
<keyword evidence="1" id="KW-0175">Coiled coil</keyword>
<proteinExistence type="predicted"/>
<dbReference type="Gene3D" id="3.30.70.1230">
    <property type="entry name" value="Nucleotide cyclase"/>
    <property type="match status" value="1"/>
</dbReference>
<gene>
    <name evidence="4" type="primary">cyaA_14</name>
    <name evidence="4" type="ORF">LA5096_05655</name>
</gene>
<dbReference type="Pfam" id="PF00211">
    <property type="entry name" value="Guanylate_cyc"/>
    <property type="match status" value="1"/>
</dbReference>
<dbReference type="InterPro" id="IPR001054">
    <property type="entry name" value="A/G_cyclase"/>
</dbReference>
<evidence type="ECO:0000256" key="1">
    <source>
        <dbReference type="SAM" id="Coils"/>
    </source>
</evidence>
<evidence type="ECO:0000259" key="2">
    <source>
        <dbReference type="PROSITE" id="PS50125"/>
    </source>
</evidence>
<feature type="domain" description="HAMP" evidence="3">
    <location>
        <begin position="255"/>
        <end position="307"/>
    </location>
</feature>
<evidence type="ECO:0000259" key="3">
    <source>
        <dbReference type="PROSITE" id="PS50885"/>
    </source>
</evidence>
<keyword evidence="5" id="KW-1185">Reference proteome</keyword>
<dbReference type="InterPro" id="IPR050697">
    <property type="entry name" value="Adenylyl/Guanylyl_Cyclase_3/4"/>
</dbReference>
<accession>A0A0M7AZM2</accession>
<sequence length="601" mass="66303">MRIAWKIFGISLIVFLVMATAATYSIYKIFEINKELQLISQVFSPLRHEVAQIEVIALKEELELERVEKLEAELRADRLEALNSGATDTEIDAAISEHPDIEARINHLEARLKAGLDLFETHANTVESLLRSAERRVRSAQDTASSLTDKLELAALYPTLIAIETQHSSFHSHALNLVKSADLPPATRENLEEQLESEEQKLTERLDSLRQHVSAFTDQSIATAALHEQQALYASIAATASAGALALLLSTLVISGILKPMRALSSGAKRVEDGDFDVRLQPLSRDEIGALTQSFNTMVDGLRSTQKIKDTFGQYLDPRVVTGLISDQSDASAGEKKVVTAYFSDLADFTTISEQFTPGGLVRVLNRYLDLMSTEITDRQGVIDKYIGDAIMAYWAQPFSNDGDQATLAVESALSNVQLMLQFQKELPELTGLQKNLPVLRQRIGLATGDAVIGSIGSEKTKNYTIMGDTVNLGARLESANKIYGTQILVCQRTRDTVSAIEFRAVDKIQVKGKTEPTSVYTPLARSDEMTEDLSKLQTASEEALRAFSQARWSEAQQAFEEILGTFPNDQIATVFLNRLELISAQGAPADWDGVWHLNTK</sequence>
<dbReference type="PROSITE" id="PS50885">
    <property type="entry name" value="HAMP"/>
    <property type="match status" value="1"/>
</dbReference>
<protein>
    <submittedName>
        <fullName evidence="4">Adenylate cyclase 1</fullName>
        <ecNumber evidence="4">4.6.1.1</ecNumber>
    </submittedName>
</protein>
<dbReference type="PANTHER" id="PTHR43081">
    <property type="entry name" value="ADENYLATE CYCLASE, TERMINAL-DIFFERENTIATION SPECIFIC-RELATED"/>
    <property type="match status" value="1"/>
</dbReference>
<reference evidence="5" key="1">
    <citation type="submission" date="2015-07" db="EMBL/GenBank/DDBJ databases">
        <authorList>
            <person name="Rodrigo-Torres Lidia"/>
            <person name="Arahal R.David."/>
        </authorList>
    </citation>
    <scope>NUCLEOTIDE SEQUENCE [LARGE SCALE GENOMIC DNA]</scope>
    <source>
        <strain evidence="5">CECT 5096</strain>
    </source>
</reference>
<dbReference type="PROSITE" id="PS50125">
    <property type="entry name" value="GUANYLATE_CYCLASE_2"/>
    <property type="match status" value="1"/>
</dbReference>
<keyword evidence="4" id="KW-0456">Lyase</keyword>
<dbReference type="Gene3D" id="6.10.340.10">
    <property type="match status" value="1"/>
</dbReference>
<dbReference type="AlphaFoldDB" id="A0A0M7AZM2"/>
<evidence type="ECO:0000313" key="4">
    <source>
        <dbReference type="EMBL" id="CTQ78478.1"/>
    </source>
</evidence>
<dbReference type="GO" id="GO:0004016">
    <property type="term" value="F:adenylate cyclase activity"/>
    <property type="evidence" value="ECO:0007669"/>
    <property type="project" value="UniProtKB-EC"/>
</dbReference>
<dbReference type="CDD" id="cd07302">
    <property type="entry name" value="CHD"/>
    <property type="match status" value="1"/>
</dbReference>
<feature type="domain" description="Guanylate cyclase" evidence="2">
    <location>
        <begin position="340"/>
        <end position="478"/>
    </location>
</feature>
<dbReference type="EMBL" id="CXWC01000015">
    <property type="protein sequence ID" value="CTQ78478.1"/>
    <property type="molecule type" value="Genomic_DNA"/>
</dbReference>
<dbReference type="Proteomes" id="UP000049983">
    <property type="component" value="Unassembled WGS sequence"/>
</dbReference>
<dbReference type="InterPro" id="IPR003660">
    <property type="entry name" value="HAMP_dom"/>
</dbReference>
<dbReference type="SMART" id="SM00044">
    <property type="entry name" value="CYCc"/>
    <property type="match status" value="1"/>
</dbReference>
<dbReference type="GO" id="GO:0006171">
    <property type="term" value="P:cAMP biosynthetic process"/>
    <property type="evidence" value="ECO:0007669"/>
    <property type="project" value="TreeGrafter"/>
</dbReference>
<dbReference type="STRING" id="311410.LA5095_05080"/>
<organism evidence="4 5">
    <name type="scientific">Roseibium album</name>
    <dbReference type="NCBI Taxonomy" id="311410"/>
    <lineage>
        <taxon>Bacteria</taxon>
        <taxon>Pseudomonadati</taxon>
        <taxon>Pseudomonadota</taxon>
        <taxon>Alphaproteobacteria</taxon>
        <taxon>Hyphomicrobiales</taxon>
        <taxon>Stappiaceae</taxon>
        <taxon>Roseibium</taxon>
    </lineage>
</organism>
<dbReference type="SUPFAM" id="SSF55073">
    <property type="entry name" value="Nucleotide cyclase"/>
    <property type="match status" value="1"/>
</dbReference>
<dbReference type="GO" id="GO:0035556">
    <property type="term" value="P:intracellular signal transduction"/>
    <property type="evidence" value="ECO:0007669"/>
    <property type="project" value="InterPro"/>
</dbReference>
<dbReference type="SMART" id="SM00304">
    <property type="entry name" value="HAMP"/>
    <property type="match status" value="1"/>
</dbReference>